<dbReference type="EMBL" id="JQ844164">
    <property type="protein sequence ID" value="AGS51542.1"/>
    <property type="molecule type" value="Genomic_DNA"/>
</dbReference>
<dbReference type="CDD" id="cd00093">
    <property type="entry name" value="HTH_XRE"/>
    <property type="match status" value="1"/>
</dbReference>
<evidence type="ECO:0000313" key="2">
    <source>
        <dbReference type="EMBL" id="AGS51542.1"/>
    </source>
</evidence>
<dbReference type="PROSITE" id="PS50943">
    <property type="entry name" value="HTH_CROC1"/>
    <property type="match status" value="1"/>
</dbReference>
<name>A0A806JYH7_9BACT</name>
<protein>
    <recommendedName>
        <fullName evidence="1">HTH cro/C1-type domain-containing protein</fullName>
    </recommendedName>
</protein>
<dbReference type="AlphaFoldDB" id="A0A806JYH7"/>
<reference evidence="2" key="1">
    <citation type="submission" date="2012-03" db="EMBL/GenBank/DDBJ databases">
        <title>Functional metagenomics reveals considerable lignocellulase gene clusters in the gut microbiome of a wood-feeding higher termite.</title>
        <authorList>
            <person name="Liu N."/>
        </authorList>
    </citation>
    <scope>NUCLEOTIDE SEQUENCE</scope>
</reference>
<dbReference type="GO" id="GO:0003677">
    <property type="term" value="F:DNA binding"/>
    <property type="evidence" value="ECO:0007669"/>
    <property type="project" value="InterPro"/>
</dbReference>
<dbReference type="Pfam" id="PF07022">
    <property type="entry name" value="Phage_CI_repr"/>
    <property type="match status" value="1"/>
</dbReference>
<dbReference type="Gene3D" id="1.10.260.40">
    <property type="entry name" value="lambda repressor-like DNA-binding domains"/>
    <property type="match status" value="1"/>
</dbReference>
<feature type="domain" description="HTH cro/C1-type" evidence="1">
    <location>
        <begin position="11"/>
        <end position="64"/>
    </location>
</feature>
<dbReference type="InterPro" id="IPR010982">
    <property type="entry name" value="Lambda_DNA-bd_dom_sf"/>
</dbReference>
<dbReference type="SMART" id="SM00530">
    <property type="entry name" value="HTH_XRE"/>
    <property type="match status" value="1"/>
</dbReference>
<proteinExistence type="predicted"/>
<organism evidence="2">
    <name type="scientific">uncultured bacterium contig00004</name>
    <dbReference type="NCBI Taxonomy" id="1181496"/>
    <lineage>
        <taxon>Bacteria</taxon>
        <taxon>environmental samples</taxon>
    </lineage>
</organism>
<dbReference type="GO" id="GO:0045892">
    <property type="term" value="P:negative regulation of DNA-templated transcription"/>
    <property type="evidence" value="ECO:0007669"/>
    <property type="project" value="InterPro"/>
</dbReference>
<dbReference type="InterPro" id="IPR010744">
    <property type="entry name" value="Phage_CI_N"/>
</dbReference>
<accession>A0A806JYH7</accession>
<evidence type="ECO:0000259" key="1">
    <source>
        <dbReference type="PROSITE" id="PS50943"/>
    </source>
</evidence>
<sequence length="106" mass="12494">MKKDTFWSRTKSLIKAHKMTVRQFAEQLGIPYNTFRGWISYDRIPHFTHTYTIAHTLGVTMDYLLGGKDKDIAAMRLKEIELRKTAARILKLLKDIEKELLEMRPL</sequence>
<dbReference type="SUPFAM" id="SSF47413">
    <property type="entry name" value="lambda repressor-like DNA-binding domains"/>
    <property type="match status" value="1"/>
</dbReference>
<dbReference type="InterPro" id="IPR001387">
    <property type="entry name" value="Cro/C1-type_HTH"/>
</dbReference>